<keyword evidence="3" id="KW-0677">Repeat</keyword>
<feature type="region of interest" description="Disordered" evidence="10">
    <location>
        <begin position="184"/>
        <end position="210"/>
    </location>
</feature>
<evidence type="ECO:0000256" key="1">
    <source>
        <dbReference type="ARBA" id="ARBA00004123"/>
    </source>
</evidence>
<feature type="region of interest" description="Disordered" evidence="10">
    <location>
        <begin position="478"/>
        <end position="546"/>
    </location>
</feature>
<dbReference type="VEuPathDB" id="FungiDB:TREMEDRAFT_61169"/>
<feature type="compositionally biased region" description="Polar residues" evidence="10">
    <location>
        <begin position="105"/>
        <end position="118"/>
    </location>
</feature>
<feature type="region of interest" description="Disordered" evidence="10">
    <location>
        <begin position="40"/>
        <end position="172"/>
    </location>
</feature>
<keyword evidence="7" id="KW-0804">Transcription</keyword>
<feature type="region of interest" description="Disordered" evidence="10">
    <location>
        <begin position="330"/>
        <end position="404"/>
    </location>
</feature>
<feature type="compositionally biased region" description="Basic and acidic residues" evidence="10">
    <location>
        <begin position="616"/>
        <end position="627"/>
    </location>
</feature>
<dbReference type="STRING" id="5217.A0A4Q1BGE9"/>
<keyword evidence="6" id="KW-0805">Transcription regulation</keyword>
<evidence type="ECO:0000256" key="3">
    <source>
        <dbReference type="ARBA" id="ARBA00022737"/>
    </source>
</evidence>
<dbReference type="InterPro" id="IPR013087">
    <property type="entry name" value="Znf_C2H2_type"/>
</dbReference>
<dbReference type="PANTHER" id="PTHR24388:SF54">
    <property type="entry name" value="PROTEIN ESCARGOT"/>
    <property type="match status" value="1"/>
</dbReference>
<dbReference type="FunFam" id="3.30.160.60:FF:000032">
    <property type="entry name" value="Krueppel-like factor 4"/>
    <property type="match status" value="1"/>
</dbReference>
<protein>
    <recommendedName>
        <fullName evidence="11">C2H2-type domain-containing protein</fullName>
    </recommendedName>
</protein>
<feature type="compositionally biased region" description="Low complexity" evidence="10">
    <location>
        <begin position="848"/>
        <end position="870"/>
    </location>
</feature>
<evidence type="ECO:0000256" key="6">
    <source>
        <dbReference type="ARBA" id="ARBA00023015"/>
    </source>
</evidence>
<dbReference type="Pfam" id="PF00096">
    <property type="entry name" value="zf-C2H2"/>
    <property type="match status" value="2"/>
</dbReference>
<evidence type="ECO:0000256" key="4">
    <source>
        <dbReference type="ARBA" id="ARBA00022771"/>
    </source>
</evidence>
<dbReference type="GO" id="GO:0005634">
    <property type="term" value="C:nucleus"/>
    <property type="evidence" value="ECO:0007669"/>
    <property type="project" value="UniProtKB-SubCell"/>
</dbReference>
<keyword evidence="5" id="KW-0862">Zinc</keyword>
<accession>A0A4Q1BGE9</accession>
<dbReference type="Gene3D" id="3.30.160.60">
    <property type="entry name" value="Classic Zinc Finger"/>
    <property type="match status" value="3"/>
</dbReference>
<feature type="region of interest" description="Disordered" evidence="10">
    <location>
        <begin position="225"/>
        <end position="276"/>
    </location>
</feature>
<feature type="compositionally biased region" description="Gly residues" evidence="10">
    <location>
        <begin position="1059"/>
        <end position="1074"/>
    </location>
</feature>
<sequence>MAVPSEPTFAQFYAQQENGFTGRHSSEDSSASLLQYAVAPGRPIAPGEQGSFEEPGAIPRRGSNASLQSLHQQYHESRRQRAGSSASVTDLVRGINVNDPLGEAQGQNQAGPTYQNHRPNGGVPNPRLNLLDPTRQESLPFDPTSDSTLIATAPKGGPKQSPPIRVNGSGQAYQPIGDIMFRREDQQQEQQPQQLQTPFTPPLQQGQYGQWAQFQQQFQEPYDHDIQEGVPHGYQMFDSGPSDDYMYSQASSYPNQPPSPSEVWDQGYSGENQGDQGDVLENILMQEEDELNRINSDHHSRPTSPFEPSHNLQEQVQQAYQLQDHYRQSFTPDSAFHSSGSRSTSPFVPPTHSPSPAPSFPQSNSGSSFYNKPNSPPALIIPGQQHSPSPSLPPIVTQPQAQQGNHATVHNVLGTSAGAGGLAPPVNPALEHLTGMAGISPIAPNADGPQIYIQPSTPISGLKDGRGLFDAALRRAGGFGQHGQSSRQQNAGQGQGQQQGDHTFSVPPPQARSPSNEPGRANNNASPMPQHHEMPFPGEMNLGDNLRSMPFRQRAKSDSAMAAAGGAFDRQALLQMFDPSAEGGLDEQLSVEQWKDIELWRSALAPDPQPAQATLDPRHLPGQDHHMQQGHAEPFDADAFLQHLQQSHQLSQLQAQANRNRQGGLVLNTALPGWKPPLGAGGLSPTSLAFYQQLGIDPAPASQLGGTVSAPYDVTSFHNIPFPNQPPLPHTADPTQSRFLSAGPSNALSGRRRSFAEGSHPAAGVGTPGYGVQLSNPTPFANLDPRKVRGLSPSGHRRGAKSEDLGRGIAGSGWGMGAGVSTSDFLQSITAIDGTLLPPRGRAHSSSRHSSASSARSVSPAPSVSSQGSSRYSPRMGMPDNGYLHGGMMGLGGPIQVPDLPTGRSLRVARMKVTSVATEVASTSRRTNDGIFKCPIPGCGSTFTRHFNLKGHLRSHNDERPYKCLYDGCPKSIVGFARQHDCKRHMLLHEGLRPFECEGCGKKFARLDALTRHHKSEQGQECALTHPLPVNPDGSPMTESQYKAYKGISVAEHAQLSGLGHGPGPGGGGAGLIGGKLSREVSGGSGYTSGLGEEEELGTGSGMEEYDQL</sequence>
<feature type="compositionally biased region" description="Low complexity" evidence="10">
    <location>
        <begin position="188"/>
        <end position="210"/>
    </location>
</feature>
<dbReference type="InterPro" id="IPR050527">
    <property type="entry name" value="Snail/Krueppel_Znf"/>
</dbReference>
<dbReference type="InParanoid" id="A0A4Q1BGE9"/>
<dbReference type="GO" id="GO:0000978">
    <property type="term" value="F:RNA polymerase II cis-regulatory region sequence-specific DNA binding"/>
    <property type="evidence" value="ECO:0007669"/>
    <property type="project" value="TreeGrafter"/>
</dbReference>
<dbReference type="PANTHER" id="PTHR24388">
    <property type="entry name" value="ZINC FINGER PROTEIN"/>
    <property type="match status" value="1"/>
</dbReference>
<feature type="compositionally biased region" description="Polar residues" evidence="10">
    <location>
        <begin position="360"/>
        <end position="373"/>
    </location>
</feature>
<reference evidence="12 13" key="1">
    <citation type="submission" date="2016-06" db="EMBL/GenBank/DDBJ databases">
        <title>Evolution of pathogenesis and genome organization in the Tremellales.</title>
        <authorList>
            <person name="Cuomo C."/>
            <person name="Litvintseva A."/>
            <person name="Heitman J."/>
            <person name="Chen Y."/>
            <person name="Sun S."/>
            <person name="Springer D."/>
            <person name="Dromer F."/>
            <person name="Young S."/>
            <person name="Zeng Q."/>
            <person name="Chapman S."/>
            <person name="Gujja S."/>
            <person name="Saif S."/>
            <person name="Birren B."/>
        </authorList>
    </citation>
    <scope>NUCLEOTIDE SEQUENCE [LARGE SCALE GENOMIC DNA]</scope>
    <source>
        <strain evidence="12 13">ATCC 28783</strain>
    </source>
</reference>
<dbReference type="GO" id="GO:0000981">
    <property type="term" value="F:DNA-binding transcription factor activity, RNA polymerase II-specific"/>
    <property type="evidence" value="ECO:0007669"/>
    <property type="project" value="TreeGrafter"/>
</dbReference>
<dbReference type="OrthoDB" id="4748970at2759"/>
<evidence type="ECO:0000313" key="13">
    <source>
        <dbReference type="Proteomes" id="UP000289152"/>
    </source>
</evidence>
<dbReference type="GO" id="GO:0008270">
    <property type="term" value="F:zinc ion binding"/>
    <property type="evidence" value="ECO:0007669"/>
    <property type="project" value="UniProtKB-KW"/>
</dbReference>
<dbReference type="SUPFAM" id="SSF57667">
    <property type="entry name" value="beta-beta-alpha zinc fingers"/>
    <property type="match status" value="2"/>
</dbReference>
<keyword evidence="8" id="KW-0539">Nucleus</keyword>
<feature type="region of interest" description="Disordered" evidence="10">
    <location>
        <begin position="607"/>
        <end position="628"/>
    </location>
</feature>
<keyword evidence="13" id="KW-1185">Reference proteome</keyword>
<evidence type="ECO:0000259" key="11">
    <source>
        <dbReference type="PROSITE" id="PS50157"/>
    </source>
</evidence>
<name>A0A4Q1BGE9_TREME</name>
<keyword evidence="4 9" id="KW-0863">Zinc-finger</keyword>
<proteinExistence type="predicted"/>
<dbReference type="PROSITE" id="PS50157">
    <property type="entry name" value="ZINC_FINGER_C2H2_2"/>
    <property type="match status" value="2"/>
</dbReference>
<dbReference type="PROSITE" id="PS00028">
    <property type="entry name" value="ZINC_FINGER_C2H2_1"/>
    <property type="match status" value="1"/>
</dbReference>
<evidence type="ECO:0000256" key="9">
    <source>
        <dbReference type="PROSITE-ProRule" id="PRU00042"/>
    </source>
</evidence>
<dbReference type="AlphaFoldDB" id="A0A4Q1BGE9"/>
<feature type="compositionally biased region" description="Low complexity" evidence="10">
    <location>
        <begin position="483"/>
        <end position="500"/>
    </location>
</feature>
<evidence type="ECO:0000256" key="7">
    <source>
        <dbReference type="ARBA" id="ARBA00023163"/>
    </source>
</evidence>
<gene>
    <name evidence="12" type="ORF">M231_06325</name>
</gene>
<feature type="region of interest" description="Disordered" evidence="10">
    <location>
        <begin position="1059"/>
        <end position="1109"/>
    </location>
</feature>
<feature type="compositionally biased region" description="Polar residues" evidence="10">
    <location>
        <begin position="63"/>
        <end position="72"/>
    </location>
</feature>
<feature type="compositionally biased region" description="Polar residues" evidence="10">
    <location>
        <begin position="330"/>
        <end position="346"/>
    </location>
</feature>
<evidence type="ECO:0000313" key="12">
    <source>
        <dbReference type="EMBL" id="RXK36423.1"/>
    </source>
</evidence>
<feature type="region of interest" description="Disordered" evidence="10">
    <location>
        <begin position="836"/>
        <end position="881"/>
    </location>
</feature>
<evidence type="ECO:0000256" key="10">
    <source>
        <dbReference type="SAM" id="MobiDB-lite"/>
    </source>
</evidence>
<comment type="caution">
    <text evidence="12">The sequence shown here is derived from an EMBL/GenBank/DDBJ whole genome shotgun (WGS) entry which is preliminary data.</text>
</comment>
<keyword evidence="2" id="KW-0479">Metal-binding</keyword>
<feature type="region of interest" description="Disordered" evidence="10">
    <location>
        <begin position="744"/>
        <end position="808"/>
    </location>
</feature>
<evidence type="ECO:0000256" key="5">
    <source>
        <dbReference type="ARBA" id="ARBA00022833"/>
    </source>
</evidence>
<dbReference type="SMART" id="SM00355">
    <property type="entry name" value="ZnF_C2H2"/>
    <property type="match status" value="3"/>
</dbReference>
<feature type="domain" description="C2H2-type" evidence="11">
    <location>
        <begin position="995"/>
        <end position="1022"/>
    </location>
</feature>
<evidence type="ECO:0000256" key="8">
    <source>
        <dbReference type="ARBA" id="ARBA00023242"/>
    </source>
</evidence>
<dbReference type="EMBL" id="SDIL01000098">
    <property type="protein sequence ID" value="RXK36423.1"/>
    <property type="molecule type" value="Genomic_DNA"/>
</dbReference>
<evidence type="ECO:0000256" key="2">
    <source>
        <dbReference type="ARBA" id="ARBA00022723"/>
    </source>
</evidence>
<dbReference type="Proteomes" id="UP000289152">
    <property type="component" value="Unassembled WGS sequence"/>
</dbReference>
<feature type="compositionally biased region" description="Polar residues" evidence="10">
    <location>
        <begin position="512"/>
        <end position="527"/>
    </location>
</feature>
<comment type="subcellular location">
    <subcellularLocation>
        <location evidence="1">Nucleus</location>
    </subcellularLocation>
</comment>
<organism evidence="12 13">
    <name type="scientific">Tremella mesenterica</name>
    <name type="common">Jelly fungus</name>
    <dbReference type="NCBI Taxonomy" id="5217"/>
    <lineage>
        <taxon>Eukaryota</taxon>
        <taxon>Fungi</taxon>
        <taxon>Dikarya</taxon>
        <taxon>Basidiomycota</taxon>
        <taxon>Agaricomycotina</taxon>
        <taxon>Tremellomycetes</taxon>
        <taxon>Tremellales</taxon>
        <taxon>Tremellaceae</taxon>
        <taxon>Tremella</taxon>
    </lineage>
</organism>
<dbReference type="InterPro" id="IPR036236">
    <property type="entry name" value="Znf_C2H2_sf"/>
</dbReference>
<feature type="region of interest" description="Disordered" evidence="10">
    <location>
        <begin position="295"/>
        <end position="316"/>
    </location>
</feature>
<feature type="domain" description="C2H2-type" evidence="11">
    <location>
        <begin position="932"/>
        <end position="961"/>
    </location>
</feature>
<feature type="compositionally biased region" description="Pro residues" evidence="10">
    <location>
        <begin position="347"/>
        <end position="359"/>
    </location>
</feature>